<evidence type="ECO:0000313" key="2">
    <source>
        <dbReference type="Proteomes" id="UP000223025"/>
    </source>
</evidence>
<sequence length="83" mass="9946">MQNKRLFDELMKIAQPHDYNYILQRAENAIANCNYVMDLIEEQLDEETAKELCNRLLLSVKNRDNAKFTRKMNELIKNRKKSK</sequence>
<accession>A0A2L0UZD4</accession>
<reference evidence="1 2" key="1">
    <citation type="submission" date="2017-06" db="EMBL/GenBank/DDBJ databases">
        <authorList>
            <person name="Kim H.J."/>
            <person name="Triplett B.A."/>
        </authorList>
    </citation>
    <scope>NUCLEOTIDE SEQUENCE [LARGE SCALE GENOMIC DNA]</scope>
</reference>
<organism evidence="1 2">
    <name type="scientific">Agrobacterium phage Atu_ph07</name>
    <dbReference type="NCBI Taxonomy" id="2024264"/>
    <lineage>
        <taxon>Viruses</taxon>
        <taxon>Duplodnaviria</taxon>
        <taxon>Heunggongvirae</taxon>
        <taxon>Uroviricota</taxon>
        <taxon>Caudoviricetes</taxon>
        <taxon>Polybotosvirus</taxon>
        <taxon>Polybotosvirus Atuph07</taxon>
    </lineage>
</organism>
<keyword evidence="2" id="KW-1185">Reference proteome</keyword>
<dbReference type="EMBL" id="MF403008">
    <property type="protein sequence ID" value="AUZ94880.1"/>
    <property type="molecule type" value="Genomic_DNA"/>
</dbReference>
<protein>
    <submittedName>
        <fullName evidence="1">Uncharacterized protein</fullName>
    </submittedName>
</protein>
<evidence type="ECO:0000313" key="1">
    <source>
        <dbReference type="EMBL" id="AUZ94880.1"/>
    </source>
</evidence>
<proteinExistence type="predicted"/>
<dbReference type="RefSeq" id="YP_009611733.1">
    <property type="nucleotide sequence ID" value="NC_042013.1"/>
</dbReference>
<name>A0A2L0UZD4_9CAUD</name>
<dbReference type="Proteomes" id="UP000223025">
    <property type="component" value="Segment"/>
</dbReference>
<dbReference type="KEGG" id="vg:40088071"/>
<dbReference type="GeneID" id="40088071"/>